<dbReference type="Proteomes" id="UP000635142">
    <property type="component" value="Unassembled WGS sequence"/>
</dbReference>
<dbReference type="InterPro" id="IPR028087">
    <property type="entry name" value="Tad_N"/>
</dbReference>
<feature type="domain" description="Putative Flp pilus-assembly TadG-like N-terminal" evidence="2">
    <location>
        <begin position="10"/>
        <end position="56"/>
    </location>
</feature>
<proteinExistence type="predicted"/>
<evidence type="ECO:0000256" key="1">
    <source>
        <dbReference type="SAM" id="Phobius"/>
    </source>
</evidence>
<keyword evidence="1" id="KW-0812">Transmembrane</keyword>
<accession>A0A927HIF3</accession>
<keyword evidence="1" id="KW-0472">Membrane</keyword>
<feature type="transmembrane region" description="Helical" evidence="1">
    <location>
        <begin position="12"/>
        <end position="31"/>
    </location>
</feature>
<comment type="caution">
    <text evidence="3">The sequence shown here is derived from an EMBL/GenBank/DDBJ whole genome shotgun (WGS) entry which is preliminary data.</text>
</comment>
<keyword evidence="4" id="KW-1185">Reference proteome</keyword>
<keyword evidence="1" id="KW-1133">Transmembrane helix</keyword>
<dbReference type="RefSeq" id="WP_191077236.1">
    <property type="nucleotide sequence ID" value="NZ_JACTAG010000005.1"/>
</dbReference>
<dbReference type="AlphaFoldDB" id="A0A927HIF3"/>
<evidence type="ECO:0000313" key="3">
    <source>
        <dbReference type="EMBL" id="MBD3666205.1"/>
    </source>
</evidence>
<dbReference type="EMBL" id="JACTAG010000005">
    <property type="protein sequence ID" value="MBD3666205.1"/>
    <property type="molecule type" value="Genomic_DNA"/>
</dbReference>
<gene>
    <name evidence="3" type="ORF">H9Q16_19905</name>
</gene>
<sequence>MKRLFRSEDGFVLIFSILVLPIFFGFVLLIIDVGRGNNAHADLQASADAIALAGARELDGGVTSIPRAKEAMGKVVNSVSMLGINTDTEIRLTYEDTPGNEFFVAFLTDIPPDDATLIDQDWISATSTNDGTAAQFIYVRAQSRNLESFSFNPVTYLREEVPIAVYAVAKTVSAACKIPPIYICNPFEYDSDGEYVGDQLQARYDAGDLHGRMLRLHMSGNQTESPGNFSFLQVDGSSGASAISDMFAGASNPTCYDAGLVTTAPGAKTSIGAAINTRFDMYAGNYSNSSGYVPRPALNVRKGALPDLSGNTNNPNFDDCVASGNNTAVLGDDHVWDIDAGRFNDNETDDFSYGFPDNLAMSAPNEGLPGGAIGANDQWDIYTYFEKNYWTAGSIPRPGTTEYDNVSPGQPHPKNVLSSNTGRLPSRYDVYLAELENGWYNIGRAEGDPSVAGMTGEIGSPACGASMNPQRTPDTSPTADDRRLIVGALIDCKSQSGEGGGINNYVVNSYVAMFLTRPVYSYAPSVDPTIDIEIVDVTGSGSNGTLDTFIRNESILVR</sequence>
<organism evidence="3 4">
    <name type="scientific">Sulfitobacter aestuariivivens</name>
    <dbReference type="NCBI Taxonomy" id="2766981"/>
    <lineage>
        <taxon>Bacteria</taxon>
        <taxon>Pseudomonadati</taxon>
        <taxon>Pseudomonadota</taxon>
        <taxon>Alphaproteobacteria</taxon>
        <taxon>Rhodobacterales</taxon>
        <taxon>Roseobacteraceae</taxon>
        <taxon>Sulfitobacter</taxon>
    </lineage>
</organism>
<reference evidence="3" key="1">
    <citation type="submission" date="2020-08" db="EMBL/GenBank/DDBJ databases">
        <title>Sulfitobacter aestuariivivens sp. nov., isolated from a tidal flat.</title>
        <authorList>
            <person name="Park S."/>
            <person name="Yoon J.-H."/>
        </authorList>
    </citation>
    <scope>NUCLEOTIDE SEQUENCE</scope>
    <source>
        <strain evidence="3">TSTF-M16</strain>
    </source>
</reference>
<protein>
    <submittedName>
        <fullName evidence="3">Pilus assembly protein</fullName>
    </submittedName>
</protein>
<name>A0A927HIF3_9RHOB</name>
<evidence type="ECO:0000313" key="4">
    <source>
        <dbReference type="Proteomes" id="UP000635142"/>
    </source>
</evidence>
<dbReference type="Pfam" id="PF13400">
    <property type="entry name" value="Tad"/>
    <property type="match status" value="1"/>
</dbReference>
<evidence type="ECO:0000259" key="2">
    <source>
        <dbReference type="Pfam" id="PF13400"/>
    </source>
</evidence>